<name>A0ABT7YGT1_9BACT</name>
<dbReference type="GO" id="GO:0008168">
    <property type="term" value="F:methyltransferase activity"/>
    <property type="evidence" value="ECO:0007669"/>
    <property type="project" value="UniProtKB-KW"/>
</dbReference>
<sequence length="260" mass="29673">MKDRLFALIAYLNYWLQKEDEYSLQGPFLSDLYSELRQYLKISNQSDLEIEGFRNSLLKNPEKIQVLDLGAGSKKVNTQQRKISDITAYSTSGKKFCKLYQYFCSLTPAKHIIELGTCMGISTRYLASAAKGMVYTFEGSEEIQKTAKQNSSNYPIEFIGGEIKTTLPKVLRKIPSVDFALIDANHTYEGTIRSFDLILNKIHSQSIIAIADIHWSKGMTKAWTEIKNRPEVKLSLDFYEAGILFFEVPFTKPRHLVLSI</sequence>
<dbReference type="EC" id="2.1.1.-" evidence="1"/>
<dbReference type="SUPFAM" id="SSF53335">
    <property type="entry name" value="S-adenosyl-L-methionine-dependent methyltransferases"/>
    <property type="match status" value="1"/>
</dbReference>
<dbReference type="InterPro" id="IPR029063">
    <property type="entry name" value="SAM-dependent_MTases_sf"/>
</dbReference>
<organism evidence="1 2">
    <name type="scientific">Algoriphagus sediminis</name>
    <dbReference type="NCBI Taxonomy" id="3057113"/>
    <lineage>
        <taxon>Bacteria</taxon>
        <taxon>Pseudomonadati</taxon>
        <taxon>Bacteroidota</taxon>
        <taxon>Cytophagia</taxon>
        <taxon>Cytophagales</taxon>
        <taxon>Cyclobacteriaceae</taxon>
        <taxon>Algoriphagus</taxon>
    </lineage>
</organism>
<reference evidence="1" key="1">
    <citation type="submission" date="2023-06" db="EMBL/GenBank/DDBJ databases">
        <title>Robiginitalea aurantiacus sp. nov. and Algoriphagus sediminis sp. nov., isolated from coastal sediment.</title>
        <authorList>
            <person name="Zhou Z.Y."/>
            <person name="An J."/>
            <person name="Jia Y.W."/>
            <person name="Du Z.J."/>
        </authorList>
    </citation>
    <scope>NUCLEOTIDE SEQUENCE</scope>
    <source>
        <strain evidence="1">C2-7</strain>
    </source>
</reference>
<comment type="caution">
    <text evidence="1">The sequence shown here is derived from an EMBL/GenBank/DDBJ whole genome shotgun (WGS) entry which is preliminary data.</text>
</comment>
<dbReference type="RefSeq" id="WP_290002591.1">
    <property type="nucleotide sequence ID" value="NZ_JAUEPH010000008.1"/>
</dbReference>
<proteinExistence type="predicted"/>
<protein>
    <submittedName>
        <fullName evidence="1">Class I SAM-dependent methyltransferase</fullName>
        <ecNumber evidence="1">2.1.1.-</ecNumber>
    </submittedName>
</protein>
<dbReference type="EMBL" id="JAUEPH010000008">
    <property type="protein sequence ID" value="MDN3205749.1"/>
    <property type="molecule type" value="Genomic_DNA"/>
</dbReference>
<dbReference type="Pfam" id="PF13578">
    <property type="entry name" value="Methyltransf_24"/>
    <property type="match status" value="1"/>
</dbReference>
<evidence type="ECO:0000313" key="2">
    <source>
        <dbReference type="Proteomes" id="UP001171916"/>
    </source>
</evidence>
<dbReference type="Proteomes" id="UP001171916">
    <property type="component" value="Unassembled WGS sequence"/>
</dbReference>
<dbReference type="GO" id="GO:0032259">
    <property type="term" value="P:methylation"/>
    <property type="evidence" value="ECO:0007669"/>
    <property type="project" value="UniProtKB-KW"/>
</dbReference>
<accession>A0ABT7YGT1</accession>
<keyword evidence="2" id="KW-1185">Reference proteome</keyword>
<gene>
    <name evidence="1" type="ORF">QVH07_16430</name>
</gene>
<keyword evidence="1" id="KW-0808">Transferase</keyword>
<dbReference type="Gene3D" id="3.40.50.150">
    <property type="entry name" value="Vaccinia Virus protein VP39"/>
    <property type="match status" value="1"/>
</dbReference>
<keyword evidence="1" id="KW-0489">Methyltransferase</keyword>
<evidence type="ECO:0000313" key="1">
    <source>
        <dbReference type="EMBL" id="MDN3205749.1"/>
    </source>
</evidence>
<dbReference type="CDD" id="cd02440">
    <property type="entry name" value="AdoMet_MTases"/>
    <property type="match status" value="1"/>
</dbReference>